<keyword evidence="1" id="KW-0732">Signal</keyword>
<gene>
    <name evidence="2" type="ORF">PV09_09117</name>
</gene>
<evidence type="ECO:0000313" key="3">
    <source>
        <dbReference type="Proteomes" id="UP000053259"/>
    </source>
</evidence>
<evidence type="ECO:0000313" key="2">
    <source>
        <dbReference type="EMBL" id="KIV99162.1"/>
    </source>
</evidence>
<keyword evidence="3" id="KW-1185">Reference proteome</keyword>
<dbReference type="AlphaFoldDB" id="A0A0D1ZXH7"/>
<dbReference type="VEuPathDB" id="FungiDB:PV09_09117"/>
<dbReference type="STRING" id="253628.A0A0D1ZXH7"/>
<sequence length="313" mass="33710">MIGPSKQWLPALFLCIVSVQSNILIERDATSCNGTSYTTPNDLTFDLYCNTNIDSTAGDFSPPVYYTDDDVYACINRCSEFRICYGVTYAVSTKNCTLKGSGFTSALNSTSPDVGHTHSAAVSPITQLTNGYDTDCGYINGSTHTTYNDMPFTVICGMDIASADYCPTGNSSCPSHATSFQGCIDLCAQSHPLCWGVSYNPDLKAGWANCYLKDGRAAQLTPSSYAPDSEESYVIHSAQFFVTNGTDVPYDCTSGPVGNGTYNFVVYCNTGQQGNNIWALHADSLQECYAACFVYDGCIAVGYDPSLANGWEN</sequence>
<feature type="chain" id="PRO_5002237960" description="Apple domain-containing protein" evidence="1">
    <location>
        <begin position="22"/>
        <end position="313"/>
    </location>
</feature>
<name>A0A0D1ZXH7_9PEZI</name>
<dbReference type="InParanoid" id="A0A0D1ZXH7"/>
<dbReference type="OrthoDB" id="3943216at2759"/>
<dbReference type="EMBL" id="KN847582">
    <property type="protein sequence ID" value="KIV99162.1"/>
    <property type="molecule type" value="Genomic_DNA"/>
</dbReference>
<dbReference type="RefSeq" id="XP_016209032.1">
    <property type="nucleotide sequence ID" value="XM_016363112.1"/>
</dbReference>
<feature type="signal peptide" evidence="1">
    <location>
        <begin position="1"/>
        <end position="21"/>
    </location>
</feature>
<organism evidence="2 3">
    <name type="scientific">Verruconis gallopava</name>
    <dbReference type="NCBI Taxonomy" id="253628"/>
    <lineage>
        <taxon>Eukaryota</taxon>
        <taxon>Fungi</taxon>
        <taxon>Dikarya</taxon>
        <taxon>Ascomycota</taxon>
        <taxon>Pezizomycotina</taxon>
        <taxon>Dothideomycetes</taxon>
        <taxon>Pleosporomycetidae</taxon>
        <taxon>Venturiales</taxon>
        <taxon>Sympoventuriaceae</taxon>
        <taxon>Verruconis</taxon>
    </lineage>
</organism>
<evidence type="ECO:0000256" key="1">
    <source>
        <dbReference type="SAM" id="SignalP"/>
    </source>
</evidence>
<reference evidence="2 3" key="1">
    <citation type="submission" date="2015-01" db="EMBL/GenBank/DDBJ databases">
        <title>The Genome Sequence of Ochroconis gallopava CBS43764.</title>
        <authorList>
            <consortium name="The Broad Institute Genomics Platform"/>
            <person name="Cuomo C."/>
            <person name="de Hoog S."/>
            <person name="Gorbushina A."/>
            <person name="Stielow B."/>
            <person name="Teixiera M."/>
            <person name="Abouelleil A."/>
            <person name="Chapman S.B."/>
            <person name="Priest M."/>
            <person name="Young S.K."/>
            <person name="Wortman J."/>
            <person name="Nusbaum C."/>
            <person name="Birren B."/>
        </authorList>
    </citation>
    <scope>NUCLEOTIDE SEQUENCE [LARGE SCALE GENOMIC DNA]</scope>
    <source>
        <strain evidence="2 3">CBS 43764</strain>
    </source>
</reference>
<accession>A0A0D1ZXH7</accession>
<dbReference type="GeneID" id="27317090"/>
<evidence type="ECO:0008006" key="4">
    <source>
        <dbReference type="Google" id="ProtNLM"/>
    </source>
</evidence>
<protein>
    <recommendedName>
        <fullName evidence="4">Apple domain-containing protein</fullName>
    </recommendedName>
</protein>
<dbReference type="Proteomes" id="UP000053259">
    <property type="component" value="Unassembled WGS sequence"/>
</dbReference>
<proteinExistence type="predicted"/>
<dbReference type="HOGENOM" id="CLU_889041_0_0_1"/>